<evidence type="ECO:0000256" key="2">
    <source>
        <dbReference type="ARBA" id="ARBA00022448"/>
    </source>
</evidence>
<dbReference type="GO" id="GO:0005886">
    <property type="term" value="C:plasma membrane"/>
    <property type="evidence" value="ECO:0007669"/>
    <property type="project" value="UniProtKB-SubCell"/>
</dbReference>
<dbReference type="InterPro" id="IPR051393">
    <property type="entry name" value="ABC_transporter_permease"/>
</dbReference>
<evidence type="ECO:0000259" key="8">
    <source>
        <dbReference type="PROSITE" id="PS50928"/>
    </source>
</evidence>
<dbReference type="PROSITE" id="PS50928">
    <property type="entry name" value="ABC_TM1"/>
    <property type="match status" value="1"/>
</dbReference>
<comment type="caution">
    <text evidence="9">The sequence shown here is derived from an EMBL/GenBank/DDBJ whole genome shotgun (WGS) entry which is preliminary data.</text>
</comment>
<dbReference type="InterPro" id="IPR035906">
    <property type="entry name" value="MetI-like_sf"/>
</dbReference>
<dbReference type="Gene3D" id="1.10.3720.10">
    <property type="entry name" value="MetI-like"/>
    <property type="match status" value="1"/>
</dbReference>
<dbReference type="EMBL" id="SOKJ01000155">
    <property type="protein sequence ID" value="TET11437.1"/>
    <property type="molecule type" value="Genomic_DNA"/>
</dbReference>
<evidence type="ECO:0000256" key="6">
    <source>
        <dbReference type="ARBA" id="ARBA00023136"/>
    </source>
</evidence>
<dbReference type="AlphaFoldDB" id="A0A523S082"/>
<dbReference type="InterPro" id="IPR000515">
    <property type="entry name" value="MetI-like"/>
</dbReference>
<comment type="similarity">
    <text evidence="7">Belongs to the binding-protein-dependent transport system permease family.</text>
</comment>
<dbReference type="Proteomes" id="UP000316360">
    <property type="component" value="Unassembled WGS sequence"/>
</dbReference>
<feature type="transmembrane region" description="Helical" evidence="7">
    <location>
        <begin position="152"/>
        <end position="177"/>
    </location>
</feature>
<keyword evidence="5 7" id="KW-1133">Transmembrane helix</keyword>
<evidence type="ECO:0000256" key="7">
    <source>
        <dbReference type="RuleBase" id="RU363032"/>
    </source>
</evidence>
<feature type="domain" description="ABC transmembrane type-1" evidence="8">
    <location>
        <begin position="65"/>
        <end position="279"/>
    </location>
</feature>
<evidence type="ECO:0000256" key="5">
    <source>
        <dbReference type="ARBA" id="ARBA00022989"/>
    </source>
</evidence>
<comment type="subcellular location">
    <subcellularLocation>
        <location evidence="1 7">Cell membrane</location>
        <topology evidence="1 7">Multi-pass membrane protein</topology>
    </subcellularLocation>
</comment>
<name>A0A523S082_UNCAE</name>
<sequence length="290" mass="32909">MKKNKVQGFIFLIPMLVIVGTFYGMIIWNFIIAFTGWQVLLPTWKFVGLENFYRLFELRRFWINVKNNFLWLIFFIAPTSFVGFVLAYLFTNLKRGEHLLRQVFLFPMALSFVINGTLWAWMYDPSSGLINSILKSIGVNTSGLGWIALPNTAIYCMIFSAFWQYMGFALVIYLGAIRGLSSAMVEAAAMDGASKFTILFRIIFPNVGHATLICTTMLAITTMKVFDLVWIMTQGGPGVSTEVLPYLMYRLTFSSRDIGMGAATSIVILIFSAMIVIPYSLWALKKWVIT</sequence>
<feature type="transmembrane region" description="Helical" evidence="7">
    <location>
        <begin position="12"/>
        <end position="37"/>
    </location>
</feature>
<gene>
    <name evidence="9" type="ORF">E3J84_02890</name>
</gene>
<keyword evidence="4 7" id="KW-0812">Transmembrane</keyword>
<organism evidence="9 10">
    <name type="scientific">Aerophobetes bacterium</name>
    <dbReference type="NCBI Taxonomy" id="2030807"/>
    <lineage>
        <taxon>Bacteria</taxon>
        <taxon>Candidatus Aerophobota</taxon>
    </lineage>
</organism>
<proteinExistence type="inferred from homology"/>
<dbReference type="PANTHER" id="PTHR30193">
    <property type="entry name" value="ABC TRANSPORTER PERMEASE PROTEIN"/>
    <property type="match status" value="1"/>
</dbReference>
<keyword evidence="2 7" id="KW-0813">Transport</keyword>
<keyword evidence="6 7" id="KW-0472">Membrane</keyword>
<evidence type="ECO:0000313" key="9">
    <source>
        <dbReference type="EMBL" id="TET11437.1"/>
    </source>
</evidence>
<feature type="transmembrane region" description="Helical" evidence="7">
    <location>
        <begin position="198"/>
        <end position="220"/>
    </location>
</feature>
<feature type="transmembrane region" description="Helical" evidence="7">
    <location>
        <begin position="258"/>
        <end position="284"/>
    </location>
</feature>
<protein>
    <submittedName>
        <fullName evidence="9">Sugar ABC transporter permease</fullName>
    </submittedName>
</protein>
<keyword evidence="3" id="KW-1003">Cell membrane</keyword>
<evidence type="ECO:0000256" key="1">
    <source>
        <dbReference type="ARBA" id="ARBA00004651"/>
    </source>
</evidence>
<evidence type="ECO:0000256" key="4">
    <source>
        <dbReference type="ARBA" id="ARBA00022692"/>
    </source>
</evidence>
<feature type="transmembrane region" description="Helical" evidence="7">
    <location>
        <begin position="103"/>
        <end position="122"/>
    </location>
</feature>
<dbReference type="SUPFAM" id="SSF161098">
    <property type="entry name" value="MetI-like"/>
    <property type="match status" value="1"/>
</dbReference>
<dbReference type="CDD" id="cd06261">
    <property type="entry name" value="TM_PBP2"/>
    <property type="match status" value="1"/>
</dbReference>
<dbReference type="PANTHER" id="PTHR30193:SF42">
    <property type="entry name" value="ABC TRANSPORTER PERMEASE PROTEIN"/>
    <property type="match status" value="1"/>
</dbReference>
<reference evidence="9 10" key="1">
    <citation type="submission" date="2019-03" db="EMBL/GenBank/DDBJ databases">
        <title>Metabolic potential of uncultured bacteria and archaea associated with petroleum seepage in deep-sea sediments.</title>
        <authorList>
            <person name="Dong X."/>
            <person name="Hubert C."/>
        </authorList>
    </citation>
    <scope>NUCLEOTIDE SEQUENCE [LARGE SCALE GENOMIC DNA]</scope>
    <source>
        <strain evidence="9">E44_bin7</strain>
    </source>
</reference>
<accession>A0A523S082</accession>
<evidence type="ECO:0000256" key="3">
    <source>
        <dbReference type="ARBA" id="ARBA00022475"/>
    </source>
</evidence>
<dbReference type="Pfam" id="PF00528">
    <property type="entry name" value="BPD_transp_1"/>
    <property type="match status" value="1"/>
</dbReference>
<feature type="transmembrane region" description="Helical" evidence="7">
    <location>
        <begin position="69"/>
        <end position="91"/>
    </location>
</feature>
<dbReference type="GO" id="GO:0055085">
    <property type="term" value="P:transmembrane transport"/>
    <property type="evidence" value="ECO:0007669"/>
    <property type="project" value="InterPro"/>
</dbReference>
<evidence type="ECO:0000313" key="10">
    <source>
        <dbReference type="Proteomes" id="UP000316360"/>
    </source>
</evidence>